<feature type="signal peptide" evidence="4">
    <location>
        <begin position="1"/>
        <end position="24"/>
    </location>
</feature>
<dbReference type="Gene3D" id="3.20.20.80">
    <property type="entry name" value="Glycosidases"/>
    <property type="match status" value="1"/>
</dbReference>
<dbReference type="Proteomes" id="UP000218505">
    <property type="component" value="Chromosome"/>
</dbReference>
<dbReference type="SUPFAM" id="SSF51445">
    <property type="entry name" value="(Trans)glycosidases"/>
    <property type="match status" value="1"/>
</dbReference>
<comment type="similarity">
    <text evidence="3">Belongs to the glycosyl hydrolase 5 (cellulase A) family.</text>
</comment>
<dbReference type="PANTHER" id="PTHR31308:SF5">
    <property type="entry name" value="ERGOSTERYL-BETA-GLUCOSIDASE"/>
    <property type="match status" value="1"/>
</dbReference>
<dbReference type="RefSeq" id="WP_096496792.1">
    <property type="nucleotide sequence ID" value="NZ_CP023445.1"/>
</dbReference>
<feature type="domain" description="Glycoside hydrolase family 5" evidence="5">
    <location>
        <begin position="48"/>
        <end position="152"/>
    </location>
</feature>
<dbReference type="PANTHER" id="PTHR31308">
    <property type="match status" value="1"/>
</dbReference>
<dbReference type="Pfam" id="PF00150">
    <property type="entry name" value="Cellulase"/>
    <property type="match status" value="1"/>
</dbReference>
<dbReference type="AlphaFoldDB" id="A0A290ZDJ9"/>
<evidence type="ECO:0000313" key="7">
    <source>
        <dbReference type="Proteomes" id="UP000218505"/>
    </source>
</evidence>
<protein>
    <submittedName>
        <fullName evidence="6">Endoglycosylceramidase</fullName>
    </submittedName>
</protein>
<evidence type="ECO:0000256" key="1">
    <source>
        <dbReference type="ARBA" id="ARBA00022801"/>
    </source>
</evidence>
<accession>A0A290ZDJ9</accession>
<evidence type="ECO:0000256" key="4">
    <source>
        <dbReference type="SAM" id="SignalP"/>
    </source>
</evidence>
<dbReference type="InterPro" id="IPR001547">
    <property type="entry name" value="Glyco_hydro_5"/>
</dbReference>
<gene>
    <name evidence="6" type="ORF">CNX65_30350</name>
</gene>
<keyword evidence="4" id="KW-0732">Signal</keyword>
<sequence>MRRTPLLAALLLLLALAPFPTASALSAPAASAWFDGGEVGPVGGVFRDEHGREVVLRGFNVSGTAKLAEHRGLPFPNAQAARDSAAALRRLTGANAVRFLVTWAWLEPEPRRIDQAYLDRVAEQVGAFTDQGVRVYVDFHQDLYSRHVFNRDSWYTGDGAPAWVVRAGGYPAESCGLCFHWGQNMKSNTAVTAATYDFWHNRELQVDGGPLRVQDEFLSAAGEALRGLKDRLSAEAFELVLGVDPLNEPYAGRYDAGQTGLTWERDHLWPFHQRFRRLMDEAGWRDKTSFAEPLVFWNQNVEFFAEPGGFPGAEPWGDGYAFNTHFYDGKAQSGLLMPGKAGDGQYARTFADVRTRAAELGTPAIVSEYGHPVRGLTADKHPSVLKATQQSLDSALPGSRWWAEAAASGPVLSGSQWHWDTNYDRHRELMNDNPSKVKTDGDAMNDEHFSVVRVGDDGAAGLTVDARLVDRVFPRAVAGTTRAFTYEDRARDGNAELVWNQVPAGMPAVRGLVGANPYAVLVWEGAESAAPTELHLPAGFAPAGTSVVSDLGAIRGAPADTGAEAVSWGPEPGVGGVNRVLLRAGAGVHFALVTTGSGDLAAARAELAAWAARTF</sequence>
<keyword evidence="2 3" id="KW-0326">Glycosidase</keyword>
<dbReference type="GO" id="GO:0000272">
    <property type="term" value="P:polysaccharide catabolic process"/>
    <property type="evidence" value="ECO:0007669"/>
    <property type="project" value="InterPro"/>
</dbReference>
<evidence type="ECO:0000256" key="3">
    <source>
        <dbReference type="RuleBase" id="RU361153"/>
    </source>
</evidence>
<organism evidence="6 7">
    <name type="scientific">Actinosynnema pretiosum</name>
    <dbReference type="NCBI Taxonomy" id="42197"/>
    <lineage>
        <taxon>Bacteria</taxon>
        <taxon>Bacillati</taxon>
        <taxon>Actinomycetota</taxon>
        <taxon>Actinomycetes</taxon>
        <taxon>Pseudonocardiales</taxon>
        <taxon>Pseudonocardiaceae</taxon>
        <taxon>Actinosynnema</taxon>
    </lineage>
</organism>
<dbReference type="InterPro" id="IPR017853">
    <property type="entry name" value="GH"/>
</dbReference>
<dbReference type="EMBL" id="CP023445">
    <property type="protein sequence ID" value="ATE57059.1"/>
    <property type="molecule type" value="Genomic_DNA"/>
</dbReference>
<dbReference type="KEGG" id="apre:CNX65_30350"/>
<keyword evidence="1 3" id="KW-0378">Hydrolase</keyword>
<dbReference type="GO" id="GO:0004553">
    <property type="term" value="F:hydrolase activity, hydrolyzing O-glycosyl compounds"/>
    <property type="evidence" value="ECO:0007669"/>
    <property type="project" value="InterPro"/>
</dbReference>
<evidence type="ECO:0000313" key="6">
    <source>
        <dbReference type="EMBL" id="ATE57059.1"/>
    </source>
</evidence>
<feature type="chain" id="PRO_5013262277" evidence="4">
    <location>
        <begin position="25"/>
        <end position="615"/>
    </location>
</feature>
<name>A0A290ZDJ9_9PSEU</name>
<proteinExistence type="inferred from homology"/>
<dbReference type="InterPro" id="IPR052066">
    <property type="entry name" value="Glycosphingolipid_Hydrolases"/>
</dbReference>
<keyword evidence="7" id="KW-1185">Reference proteome</keyword>
<reference evidence="6" key="1">
    <citation type="submission" date="2017-09" db="EMBL/GenBank/DDBJ databases">
        <title>Complete Genome Sequence of ansamitocin-producing Bacterium Actinosynnema pretiosum X47.</title>
        <authorList>
            <person name="Cao G."/>
            <person name="Zong G."/>
            <person name="Zhong C."/>
            <person name="Fu J."/>
        </authorList>
    </citation>
    <scope>NUCLEOTIDE SEQUENCE [LARGE SCALE GENOMIC DNA]</scope>
    <source>
        <strain evidence="6">X47</strain>
    </source>
</reference>
<evidence type="ECO:0000259" key="5">
    <source>
        <dbReference type="Pfam" id="PF00150"/>
    </source>
</evidence>
<evidence type="ECO:0000256" key="2">
    <source>
        <dbReference type="ARBA" id="ARBA00023295"/>
    </source>
</evidence>